<keyword evidence="2" id="KW-0812">Transmembrane</keyword>
<feature type="transmembrane region" description="Helical" evidence="2">
    <location>
        <begin position="92"/>
        <end position="115"/>
    </location>
</feature>
<evidence type="ECO:0000256" key="2">
    <source>
        <dbReference type="SAM" id="Phobius"/>
    </source>
</evidence>
<keyword evidence="2" id="KW-1133">Transmembrane helix</keyword>
<dbReference type="PANTHER" id="PTHR34821">
    <property type="entry name" value="INNER MEMBRANE PROTEIN YDCZ"/>
    <property type="match status" value="1"/>
</dbReference>
<dbReference type="InterPro" id="IPR006750">
    <property type="entry name" value="YdcZ"/>
</dbReference>
<comment type="caution">
    <text evidence="3">The sequence shown here is derived from an EMBL/GenBank/DDBJ whole genome shotgun (WGS) entry which is preliminary data.</text>
</comment>
<feature type="transmembrane region" description="Helical" evidence="2">
    <location>
        <begin position="127"/>
        <end position="144"/>
    </location>
</feature>
<feature type="transmembrane region" description="Helical" evidence="2">
    <location>
        <begin position="32"/>
        <end position="55"/>
    </location>
</feature>
<keyword evidence="2" id="KW-0472">Membrane</keyword>
<reference evidence="3 4" key="1">
    <citation type="journal article" date="2018" name="J. Microbiol.">
        <title>Bacillus spongiae sp. nov., isolated from sponge of Jeju Island.</title>
        <authorList>
            <person name="Lee G.E."/>
            <person name="Im W.T."/>
            <person name="Park J.S."/>
        </authorList>
    </citation>
    <scope>NUCLEOTIDE SEQUENCE [LARGE SCALE GENOMIC DNA]</scope>
    <source>
        <strain evidence="3 4">135PIL107-10</strain>
    </source>
</reference>
<sequence>MMIGILFAIVAGSFVSLQNIFNSKVNEKVGSWSTTTFVLGLGFLASLTMGVLFEGKRFFLLQNMEPWYWLSGLIGVGVVSCLVQGIRLLGPTYAISIVLISQLVFALLLDSMGWLGLERIPLTPSQLIGALFIVCGIMVFKLVGKKEHQEAVNLS</sequence>
<dbReference type="PANTHER" id="PTHR34821:SF3">
    <property type="entry name" value="MEMBRANE PROTEIN"/>
    <property type="match status" value="1"/>
</dbReference>
<gene>
    <name evidence="3" type="ORF">WAK64_08045</name>
</gene>
<feature type="transmembrane region" description="Helical" evidence="2">
    <location>
        <begin position="67"/>
        <end position="86"/>
    </location>
</feature>
<dbReference type="Proteomes" id="UP001312865">
    <property type="component" value="Unassembled WGS sequence"/>
</dbReference>
<protein>
    <submittedName>
        <fullName evidence="3">DMT family transporter</fullName>
    </submittedName>
</protein>
<dbReference type="Pfam" id="PF04657">
    <property type="entry name" value="DMT_YdcZ"/>
    <property type="match status" value="1"/>
</dbReference>
<dbReference type="SUPFAM" id="SSF103481">
    <property type="entry name" value="Multidrug resistance efflux transporter EmrE"/>
    <property type="match status" value="1"/>
</dbReference>
<accession>A0ABU8HCQ3</accession>
<comment type="subcellular location">
    <subcellularLocation>
        <location evidence="1">Endomembrane system</location>
        <topology evidence="1">Multi-pass membrane protein</topology>
    </subcellularLocation>
</comment>
<keyword evidence="4" id="KW-1185">Reference proteome</keyword>
<evidence type="ECO:0000313" key="4">
    <source>
        <dbReference type="Proteomes" id="UP001312865"/>
    </source>
</evidence>
<dbReference type="RefSeq" id="WP_336586446.1">
    <property type="nucleotide sequence ID" value="NZ_JBBAXC010000005.1"/>
</dbReference>
<name>A0ABU8HCQ3_9BACI</name>
<organism evidence="3 4">
    <name type="scientific">Bacillus spongiae</name>
    <dbReference type="NCBI Taxonomy" id="2683610"/>
    <lineage>
        <taxon>Bacteria</taxon>
        <taxon>Bacillati</taxon>
        <taxon>Bacillota</taxon>
        <taxon>Bacilli</taxon>
        <taxon>Bacillales</taxon>
        <taxon>Bacillaceae</taxon>
        <taxon>Bacillus</taxon>
    </lineage>
</organism>
<dbReference type="EMBL" id="JBBAXC010000005">
    <property type="protein sequence ID" value="MEI5907006.1"/>
    <property type="molecule type" value="Genomic_DNA"/>
</dbReference>
<evidence type="ECO:0000313" key="3">
    <source>
        <dbReference type="EMBL" id="MEI5907006.1"/>
    </source>
</evidence>
<dbReference type="InterPro" id="IPR037185">
    <property type="entry name" value="EmrE-like"/>
</dbReference>
<evidence type="ECO:0000256" key="1">
    <source>
        <dbReference type="ARBA" id="ARBA00004127"/>
    </source>
</evidence>
<proteinExistence type="predicted"/>